<dbReference type="GO" id="GO:0020037">
    <property type="term" value="F:heme binding"/>
    <property type="evidence" value="ECO:0007669"/>
    <property type="project" value="TreeGrafter"/>
</dbReference>
<organism evidence="13 14">
    <name type="scientific">Paenibacillus lutrae</name>
    <dbReference type="NCBI Taxonomy" id="2078573"/>
    <lineage>
        <taxon>Bacteria</taxon>
        <taxon>Bacillati</taxon>
        <taxon>Bacillota</taxon>
        <taxon>Bacilli</taxon>
        <taxon>Bacillales</taxon>
        <taxon>Paenibacillaceae</taxon>
        <taxon>Paenibacillus</taxon>
    </lineage>
</organism>
<dbReference type="GO" id="GO:0009055">
    <property type="term" value="F:electron transfer activity"/>
    <property type="evidence" value="ECO:0007669"/>
    <property type="project" value="UniProtKB-UniRule"/>
</dbReference>
<protein>
    <submittedName>
        <fullName evidence="13">Cytochrome ubiquinol oxidase subunit I</fullName>
    </submittedName>
</protein>
<reference evidence="13 14" key="1">
    <citation type="journal article" date="2019" name="Microorganisms">
        <title>Paenibacillus lutrae sp. nov., A Chitinolytic Species Isolated from A River Otter in Castril Natural Park, Granada, Spain.</title>
        <authorList>
            <person name="Rodriguez M."/>
            <person name="Reina J.C."/>
            <person name="Bejar V."/>
            <person name="Llamas I."/>
        </authorList>
    </citation>
    <scope>NUCLEOTIDE SEQUENCE [LARGE SCALE GENOMIC DNA]</scope>
    <source>
        <strain evidence="13 14">N10</strain>
    </source>
</reference>
<keyword evidence="4 12" id="KW-1003">Cell membrane</keyword>
<evidence type="ECO:0000313" key="13">
    <source>
        <dbReference type="EMBL" id="MVP01691.1"/>
    </source>
</evidence>
<keyword evidence="8 12" id="KW-0249">Electron transport</keyword>
<dbReference type="RefSeq" id="WP_157338123.1">
    <property type="nucleotide sequence ID" value="NZ_RHLK01000014.1"/>
</dbReference>
<feature type="transmembrane region" description="Helical" evidence="12">
    <location>
        <begin position="177"/>
        <end position="200"/>
    </location>
</feature>
<evidence type="ECO:0000256" key="1">
    <source>
        <dbReference type="ARBA" id="ARBA00004651"/>
    </source>
</evidence>
<evidence type="ECO:0000256" key="7">
    <source>
        <dbReference type="ARBA" id="ARBA00022723"/>
    </source>
</evidence>
<evidence type="ECO:0000256" key="9">
    <source>
        <dbReference type="ARBA" id="ARBA00022989"/>
    </source>
</evidence>
<evidence type="ECO:0000256" key="6">
    <source>
        <dbReference type="ARBA" id="ARBA00022692"/>
    </source>
</evidence>
<dbReference type="GO" id="GO:0005886">
    <property type="term" value="C:plasma membrane"/>
    <property type="evidence" value="ECO:0007669"/>
    <property type="project" value="UniProtKB-SubCell"/>
</dbReference>
<evidence type="ECO:0000256" key="5">
    <source>
        <dbReference type="ARBA" id="ARBA00022617"/>
    </source>
</evidence>
<comment type="similarity">
    <text evidence="2 12">Belongs to the cytochrome ubiquinol oxidase subunit 1 family.</text>
</comment>
<proteinExistence type="inferred from homology"/>
<name>A0A7X3FL39_9BACL</name>
<gene>
    <name evidence="13" type="ORF">EDM21_19540</name>
</gene>
<sequence length="457" mass="50132">MDTVMMARALFGTSMAFHIIFATLGVGLPMMIVFAEIMYHVKKDRDYVHLARRWTKASGILLGVGIPSGTIVGVMLSLLWPGFMKIVGQVIALPFQIEMWAFFFEALFMSIYLYAADRLPPVIRVISVIFVAIGASASAVMITDAHAFMNTPQGFKLTPSGEIVDVQPWVAVFNPSLWSTALHVLSTAYMTGAFAAASVAAYRLLKARSAPREAAYHRKGLFLALIFGGIMSAFTGLNGHATAQMLHHHIPEKLAAAEGLFVTQSHAPLAIFGKANPDTQMIEGGIELPGFLSLLAGNRFDTVVRGLNDFPRENWPPLYIHTLFNLMVFIGVFLLALAFLALLYRIWLKKSYPRWLLTVLVAAGPLSMLGIELGWIFSCTGRQPWTVYHVQKTSEAALQTSGIGTLFLMFISVYVFLLVVTSVVMYVYFKRHPIGDVLDKSDSAARTPAAEGEGAST</sequence>
<dbReference type="Proteomes" id="UP000490800">
    <property type="component" value="Unassembled WGS sequence"/>
</dbReference>
<dbReference type="PANTHER" id="PTHR30365:SF14">
    <property type="entry name" value="CYTOCHROME BD MENAQUINOL OXIDASE SUBUNIT I-RELATED"/>
    <property type="match status" value="1"/>
</dbReference>
<dbReference type="EMBL" id="RHLK01000014">
    <property type="protein sequence ID" value="MVP01691.1"/>
    <property type="molecule type" value="Genomic_DNA"/>
</dbReference>
<feature type="transmembrane region" description="Helical" evidence="12">
    <location>
        <begin position="122"/>
        <end position="142"/>
    </location>
</feature>
<dbReference type="OrthoDB" id="9807042at2"/>
<keyword evidence="3 12" id="KW-0813">Transport</keyword>
<evidence type="ECO:0000256" key="11">
    <source>
        <dbReference type="ARBA" id="ARBA00023136"/>
    </source>
</evidence>
<dbReference type="GO" id="GO:0016682">
    <property type="term" value="F:oxidoreductase activity, acting on diphenols and related substances as donors, oxygen as acceptor"/>
    <property type="evidence" value="ECO:0007669"/>
    <property type="project" value="TreeGrafter"/>
</dbReference>
<dbReference type="GO" id="GO:0019646">
    <property type="term" value="P:aerobic electron transport chain"/>
    <property type="evidence" value="ECO:0007669"/>
    <property type="project" value="InterPro"/>
</dbReference>
<accession>A0A7X3FL39</accession>
<feature type="transmembrane region" description="Helical" evidence="12">
    <location>
        <begin position="95"/>
        <end position="115"/>
    </location>
</feature>
<evidence type="ECO:0000256" key="3">
    <source>
        <dbReference type="ARBA" id="ARBA00022448"/>
    </source>
</evidence>
<dbReference type="PIRSF" id="PIRSF006446">
    <property type="entry name" value="Cyt_quinol_oxidase_1"/>
    <property type="match status" value="1"/>
</dbReference>
<dbReference type="Pfam" id="PF01654">
    <property type="entry name" value="Cyt_bd_oxida_I"/>
    <property type="match status" value="1"/>
</dbReference>
<evidence type="ECO:0000313" key="14">
    <source>
        <dbReference type="Proteomes" id="UP000490800"/>
    </source>
</evidence>
<evidence type="ECO:0000256" key="4">
    <source>
        <dbReference type="ARBA" id="ARBA00022475"/>
    </source>
</evidence>
<keyword evidence="5 12" id="KW-0349">Heme</keyword>
<dbReference type="AlphaFoldDB" id="A0A7X3FL39"/>
<keyword evidence="11 12" id="KW-0472">Membrane</keyword>
<evidence type="ECO:0000256" key="10">
    <source>
        <dbReference type="ARBA" id="ARBA00023004"/>
    </source>
</evidence>
<evidence type="ECO:0000256" key="12">
    <source>
        <dbReference type="PIRNR" id="PIRNR006446"/>
    </source>
</evidence>
<keyword evidence="10 12" id="KW-0408">Iron</keyword>
<evidence type="ECO:0000256" key="8">
    <source>
        <dbReference type="ARBA" id="ARBA00022982"/>
    </source>
</evidence>
<dbReference type="PANTHER" id="PTHR30365">
    <property type="entry name" value="CYTOCHROME D UBIQUINOL OXIDASE"/>
    <property type="match status" value="1"/>
</dbReference>
<feature type="transmembrane region" description="Helical" evidence="12">
    <location>
        <begin position="355"/>
        <end position="377"/>
    </location>
</feature>
<dbReference type="GO" id="GO:0070069">
    <property type="term" value="C:cytochrome complex"/>
    <property type="evidence" value="ECO:0007669"/>
    <property type="project" value="UniProtKB-UniRule"/>
</dbReference>
<feature type="transmembrane region" description="Helical" evidence="12">
    <location>
        <begin position="318"/>
        <end position="343"/>
    </location>
</feature>
<dbReference type="GO" id="GO:0046872">
    <property type="term" value="F:metal ion binding"/>
    <property type="evidence" value="ECO:0007669"/>
    <property type="project" value="UniProtKB-UniRule"/>
</dbReference>
<comment type="subcellular location">
    <subcellularLocation>
        <location evidence="1">Cell membrane</location>
        <topology evidence="1">Multi-pass membrane protein</topology>
    </subcellularLocation>
</comment>
<feature type="transmembrane region" description="Helical" evidence="12">
    <location>
        <begin position="406"/>
        <end position="429"/>
    </location>
</feature>
<keyword evidence="6 12" id="KW-0812">Transmembrane</keyword>
<feature type="transmembrane region" description="Helical" evidence="12">
    <location>
        <begin position="221"/>
        <end position="241"/>
    </location>
</feature>
<feature type="transmembrane region" description="Helical" evidence="12">
    <location>
        <begin position="60"/>
        <end position="83"/>
    </location>
</feature>
<keyword evidence="9 12" id="KW-1133">Transmembrane helix</keyword>
<feature type="transmembrane region" description="Helical" evidence="12">
    <location>
        <begin position="15"/>
        <end position="39"/>
    </location>
</feature>
<evidence type="ECO:0000256" key="2">
    <source>
        <dbReference type="ARBA" id="ARBA00009819"/>
    </source>
</evidence>
<keyword evidence="14" id="KW-1185">Reference proteome</keyword>
<comment type="caution">
    <text evidence="13">The sequence shown here is derived from an EMBL/GenBank/DDBJ whole genome shotgun (WGS) entry which is preliminary data.</text>
</comment>
<dbReference type="InterPro" id="IPR002585">
    <property type="entry name" value="Cyt-d_ubiquinol_oxidase_su_1"/>
</dbReference>
<keyword evidence="7 12" id="KW-0479">Metal-binding</keyword>